<feature type="compositionally biased region" description="Basic and acidic residues" evidence="1">
    <location>
        <begin position="52"/>
        <end position="66"/>
    </location>
</feature>
<gene>
    <name evidence="2" type="ORF">C8F04DRAFT_1269672</name>
</gene>
<organism evidence="2 3">
    <name type="scientific">Mycena alexandri</name>
    <dbReference type="NCBI Taxonomy" id="1745969"/>
    <lineage>
        <taxon>Eukaryota</taxon>
        <taxon>Fungi</taxon>
        <taxon>Dikarya</taxon>
        <taxon>Basidiomycota</taxon>
        <taxon>Agaricomycotina</taxon>
        <taxon>Agaricomycetes</taxon>
        <taxon>Agaricomycetidae</taxon>
        <taxon>Agaricales</taxon>
        <taxon>Marasmiineae</taxon>
        <taxon>Mycenaceae</taxon>
        <taxon>Mycena</taxon>
    </lineage>
</organism>
<accession>A0AAD6SCP9</accession>
<dbReference type="AlphaFoldDB" id="A0AAD6SCP9"/>
<comment type="caution">
    <text evidence="2">The sequence shown here is derived from an EMBL/GenBank/DDBJ whole genome shotgun (WGS) entry which is preliminary data.</text>
</comment>
<sequence length="206" mass="22989">MPRSKYVLGTVGPFTLPPIGPPMLWNNDLRTVLAGELDLVCHREKTEPYYRGETHVRPDYLDHAEESDTSTDSDSETMAIDSDDEQYGYVVDDMPVHSRPRPRWSSDFLDDFGILGLPRLKRTPSPPPVVHTEPFTHVYAPSELDYHGFESVTEWEGIIPLADTKGRLVGVLADGPPRRADWNCVLASATAAIDRARANVNFEALG</sequence>
<keyword evidence="3" id="KW-1185">Reference proteome</keyword>
<evidence type="ECO:0000313" key="3">
    <source>
        <dbReference type="Proteomes" id="UP001218188"/>
    </source>
</evidence>
<dbReference type="EMBL" id="JARJCM010000160">
    <property type="protein sequence ID" value="KAJ7025065.1"/>
    <property type="molecule type" value="Genomic_DNA"/>
</dbReference>
<proteinExistence type="predicted"/>
<dbReference type="Proteomes" id="UP001218188">
    <property type="component" value="Unassembled WGS sequence"/>
</dbReference>
<reference evidence="2" key="1">
    <citation type="submission" date="2023-03" db="EMBL/GenBank/DDBJ databases">
        <title>Massive genome expansion in bonnet fungi (Mycena s.s.) driven by repeated elements and novel gene families across ecological guilds.</title>
        <authorList>
            <consortium name="Lawrence Berkeley National Laboratory"/>
            <person name="Harder C.B."/>
            <person name="Miyauchi S."/>
            <person name="Viragh M."/>
            <person name="Kuo A."/>
            <person name="Thoen E."/>
            <person name="Andreopoulos B."/>
            <person name="Lu D."/>
            <person name="Skrede I."/>
            <person name="Drula E."/>
            <person name="Henrissat B."/>
            <person name="Morin E."/>
            <person name="Kohler A."/>
            <person name="Barry K."/>
            <person name="LaButti K."/>
            <person name="Morin E."/>
            <person name="Salamov A."/>
            <person name="Lipzen A."/>
            <person name="Mereny Z."/>
            <person name="Hegedus B."/>
            <person name="Baldrian P."/>
            <person name="Stursova M."/>
            <person name="Weitz H."/>
            <person name="Taylor A."/>
            <person name="Grigoriev I.V."/>
            <person name="Nagy L.G."/>
            <person name="Martin F."/>
            <person name="Kauserud H."/>
        </authorList>
    </citation>
    <scope>NUCLEOTIDE SEQUENCE</scope>
    <source>
        <strain evidence="2">CBHHK200</strain>
    </source>
</reference>
<evidence type="ECO:0000256" key="1">
    <source>
        <dbReference type="SAM" id="MobiDB-lite"/>
    </source>
</evidence>
<feature type="compositionally biased region" description="Acidic residues" evidence="1">
    <location>
        <begin position="67"/>
        <end position="83"/>
    </location>
</feature>
<name>A0AAD6SCP9_9AGAR</name>
<feature type="region of interest" description="Disordered" evidence="1">
    <location>
        <begin position="52"/>
        <end position="83"/>
    </location>
</feature>
<protein>
    <submittedName>
        <fullName evidence="2">Uncharacterized protein</fullName>
    </submittedName>
</protein>
<evidence type="ECO:0000313" key="2">
    <source>
        <dbReference type="EMBL" id="KAJ7025065.1"/>
    </source>
</evidence>